<dbReference type="EMBL" id="JAEVHI010000004">
    <property type="protein sequence ID" value="KAG5294032.1"/>
    <property type="molecule type" value="Genomic_DNA"/>
</dbReference>
<evidence type="ECO:0000313" key="2">
    <source>
        <dbReference type="Proteomes" id="UP000670092"/>
    </source>
</evidence>
<comment type="caution">
    <text evidence="1">The sequence shown here is derived from an EMBL/GenBank/DDBJ whole genome shotgun (WGS) entry which is preliminary data.</text>
</comment>
<name>A0A8H8CY52_AJECA</name>
<proteinExistence type="predicted"/>
<accession>A0A8H8CY52</accession>
<dbReference type="VEuPathDB" id="FungiDB:I7I52_05539"/>
<protein>
    <submittedName>
        <fullName evidence="1">Uncharacterized protein</fullName>
    </submittedName>
</protein>
<dbReference type="AlphaFoldDB" id="A0A8H8CY52"/>
<reference evidence="1 2" key="1">
    <citation type="submission" date="2021-01" db="EMBL/GenBank/DDBJ databases">
        <title>Chromosome-level genome assembly of a human fungal pathogen reveals clustering of transcriptionally co-regulated genes.</title>
        <authorList>
            <person name="Voorhies M."/>
            <person name="Cohen S."/>
            <person name="Shea T.P."/>
            <person name="Petrus S."/>
            <person name="Munoz J.F."/>
            <person name="Poplawski S."/>
            <person name="Goldman W.E."/>
            <person name="Michael T."/>
            <person name="Cuomo C.A."/>
            <person name="Sil A."/>
            <person name="Beyhan S."/>
        </authorList>
    </citation>
    <scope>NUCLEOTIDE SEQUENCE [LARGE SCALE GENOMIC DNA]</scope>
    <source>
        <strain evidence="1 2">G184AR</strain>
    </source>
</reference>
<evidence type="ECO:0000313" key="1">
    <source>
        <dbReference type="EMBL" id="KAG5294032.1"/>
    </source>
</evidence>
<sequence>MCTRFQLQLRLRASCSCRRCRQVLAWVGAGLWSPSPARPALEDTTVHPDGFDPSVPTPQLLFDERV</sequence>
<dbReference type="Proteomes" id="UP000670092">
    <property type="component" value="Unassembled WGS sequence"/>
</dbReference>
<gene>
    <name evidence="1" type="ORF">I7I52_05539</name>
</gene>
<organism evidence="1 2">
    <name type="scientific">Ajellomyces capsulatus</name>
    <name type="common">Darling's disease fungus</name>
    <name type="synonym">Histoplasma capsulatum</name>
    <dbReference type="NCBI Taxonomy" id="5037"/>
    <lineage>
        <taxon>Eukaryota</taxon>
        <taxon>Fungi</taxon>
        <taxon>Dikarya</taxon>
        <taxon>Ascomycota</taxon>
        <taxon>Pezizomycotina</taxon>
        <taxon>Eurotiomycetes</taxon>
        <taxon>Eurotiomycetidae</taxon>
        <taxon>Onygenales</taxon>
        <taxon>Ajellomycetaceae</taxon>
        <taxon>Histoplasma</taxon>
    </lineage>
</organism>